<feature type="region of interest" description="Disordered" evidence="2">
    <location>
        <begin position="92"/>
        <end position="116"/>
    </location>
</feature>
<evidence type="ECO:0000256" key="2">
    <source>
        <dbReference type="SAM" id="MobiDB-lite"/>
    </source>
</evidence>
<keyword evidence="1" id="KW-0175">Coiled coil</keyword>
<comment type="caution">
    <text evidence="3">The sequence shown here is derived from an EMBL/GenBank/DDBJ whole genome shotgun (WGS) entry which is preliminary data.</text>
</comment>
<evidence type="ECO:0000256" key="1">
    <source>
        <dbReference type="SAM" id="Coils"/>
    </source>
</evidence>
<evidence type="ECO:0000313" key="4">
    <source>
        <dbReference type="Proteomes" id="UP000284842"/>
    </source>
</evidence>
<dbReference type="Proteomes" id="UP000284842">
    <property type="component" value="Unassembled WGS sequence"/>
</dbReference>
<protein>
    <submittedName>
        <fullName evidence="3">Uncharacterized protein</fullName>
    </submittedName>
</protein>
<organism evidence="3 4">
    <name type="scientific">Panaeolus cyanescens</name>
    <dbReference type="NCBI Taxonomy" id="181874"/>
    <lineage>
        <taxon>Eukaryota</taxon>
        <taxon>Fungi</taxon>
        <taxon>Dikarya</taxon>
        <taxon>Basidiomycota</taxon>
        <taxon>Agaricomycotina</taxon>
        <taxon>Agaricomycetes</taxon>
        <taxon>Agaricomycetidae</taxon>
        <taxon>Agaricales</taxon>
        <taxon>Agaricineae</taxon>
        <taxon>Galeropsidaceae</taxon>
        <taxon>Panaeolus</taxon>
    </lineage>
</organism>
<dbReference type="AlphaFoldDB" id="A0A409X9P5"/>
<dbReference type="EMBL" id="NHTK01004255">
    <property type="protein sequence ID" value="PPQ87518.1"/>
    <property type="molecule type" value="Genomic_DNA"/>
</dbReference>
<feature type="compositionally biased region" description="Acidic residues" evidence="2">
    <location>
        <begin position="242"/>
        <end position="260"/>
    </location>
</feature>
<gene>
    <name evidence="3" type="ORF">CVT24_011604</name>
</gene>
<proteinExistence type="predicted"/>
<reference evidence="3 4" key="1">
    <citation type="journal article" date="2018" name="Evol. Lett.">
        <title>Horizontal gene cluster transfer increased hallucinogenic mushroom diversity.</title>
        <authorList>
            <person name="Reynolds H.T."/>
            <person name="Vijayakumar V."/>
            <person name="Gluck-Thaler E."/>
            <person name="Korotkin H.B."/>
            <person name="Matheny P.B."/>
            <person name="Slot J.C."/>
        </authorList>
    </citation>
    <scope>NUCLEOTIDE SEQUENCE [LARGE SCALE GENOMIC DNA]</scope>
    <source>
        <strain evidence="3 4">2629</strain>
    </source>
</reference>
<sequence length="260" mass="29881">MAALKQSSSTSFLFAPLRGSVTPPNSNSHVITPTTNCYQPLMAFKPETKREEMLLNALREAQKQENGYKEVLDNLQASMVLQRVYVLQAQEQIQSQGKPKPKKKKKLFGDGMPRLVSGDQFHKDAMEIEEEAQNKEEQASVRRLMRAEKQTEKEELKRLNVERVEQNNQRQQVYQEEIAVWKEEQKLAKIEQGKPWWTKSKLTGIEGRITQVAIEKPASVDATMREEKEEEDDNDNNGNEFDKEDDGGDNEDILDPDDDD</sequence>
<feature type="region of interest" description="Disordered" evidence="2">
    <location>
        <begin position="215"/>
        <end position="260"/>
    </location>
</feature>
<feature type="coiled-coil region" evidence="1">
    <location>
        <begin position="118"/>
        <end position="184"/>
    </location>
</feature>
<keyword evidence="4" id="KW-1185">Reference proteome</keyword>
<dbReference type="InParanoid" id="A0A409X9P5"/>
<name>A0A409X9P5_9AGAR</name>
<dbReference type="OrthoDB" id="2917041at2759"/>
<evidence type="ECO:0000313" key="3">
    <source>
        <dbReference type="EMBL" id="PPQ87518.1"/>
    </source>
</evidence>
<dbReference type="STRING" id="181874.A0A409X9P5"/>
<accession>A0A409X9P5</accession>